<dbReference type="Pfam" id="PF06985">
    <property type="entry name" value="HET"/>
    <property type="match status" value="1"/>
</dbReference>
<comment type="caution">
    <text evidence="2">The sequence shown here is derived from an EMBL/GenBank/DDBJ whole genome shotgun (WGS) entry which is preliminary data.</text>
</comment>
<sequence>MNHLRLLKRETEWIWVDQICINQDDDIERAIQVDMMKDIYTSSQGTIIWLGSHVPYTETVPTLVERLSAFHIRDMNPDGTRKRSRYTRGEYMTLQLPPAQDPAWSAFGNILSRPWFVLGSYRRPHSQEVFLA</sequence>
<organism evidence="2 3">
    <name type="scientific">Fusarium torreyae</name>
    <dbReference type="NCBI Taxonomy" id="1237075"/>
    <lineage>
        <taxon>Eukaryota</taxon>
        <taxon>Fungi</taxon>
        <taxon>Dikarya</taxon>
        <taxon>Ascomycota</taxon>
        <taxon>Pezizomycotina</taxon>
        <taxon>Sordariomycetes</taxon>
        <taxon>Hypocreomycetidae</taxon>
        <taxon>Hypocreales</taxon>
        <taxon>Nectriaceae</taxon>
        <taxon>Fusarium</taxon>
    </lineage>
</organism>
<name>A0A9W8RNG7_9HYPO</name>
<proteinExistence type="predicted"/>
<evidence type="ECO:0000313" key="3">
    <source>
        <dbReference type="Proteomes" id="UP001152049"/>
    </source>
</evidence>
<protein>
    <recommendedName>
        <fullName evidence="1">Heterokaryon incompatibility domain-containing protein</fullName>
    </recommendedName>
</protein>
<evidence type="ECO:0000313" key="2">
    <source>
        <dbReference type="EMBL" id="KAJ4246840.1"/>
    </source>
</evidence>
<dbReference type="Proteomes" id="UP001152049">
    <property type="component" value="Unassembled WGS sequence"/>
</dbReference>
<dbReference type="InterPro" id="IPR010730">
    <property type="entry name" value="HET"/>
</dbReference>
<accession>A0A9W8RNG7</accession>
<evidence type="ECO:0000259" key="1">
    <source>
        <dbReference type="Pfam" id="PF06985"/>
    </source>
</evidence>
<reference evidence="2" key="1">
    <citation type="submission" date="2022-09" db="EMBL/GenBank/DDBJ databases">
        <title>Fusarium specimens isolated from Avocado Roots.</title>
        <authorList>
            <person name="Stajich J."/>
            <person name="Roper C."/>
            <person name="Heimlech-Rivalta G."/>
        </authorList>
    </citation>
    <scope>NUCLEOTIDE SEQUENCE</scope>
    <source>
        <strain evidence="2">CF00136</strain>
    </source>
</reference>
<dbReference type="EMBL" id="JAOQAZ010000041">
    <property type="protein sequence ID" value="KAJ4246840.1"/>
    <property type="molecule type" value="Genomic_DNA"/>
</dbReference>
<feature type="domain" description="Heterokaryon incompatibility" evidence="1">
    <location>
        <begin position="4"/>
        <end position="116"/>
    </location>
</feature>
<keyword evidence="3" id="KW-1185">Reference proteome</keyword>
<dbReference type="OrthoDB" id="2157530at2759"/>
<dbReference type="AlphaFoldDB" id="A0A9W8RNG7"/>
<dbReference type="PANTHER" id="PTHR24148:SF64">
    <property type="entry name" value="HETEROKARYON INCOMPATIBILITY DOMAIN-CONTAINING PROTEIN"/>
    <property type="match status" value="1"/>
</dbReference>
<dbReference type="InterPro" id="IPR052895">
    <property type="entry name" value="HetReg/Transcr_Mod"/>
</dbReference>
<gene>
    <name evidence="2" type="ORF">NW762_013392</name>
</gene>
<dbReference type="PANTHER" id="PTHR24148">
    <property type="entry name" value="ANKYRIN REPEAT DOMAIN-CONTAINING PROTEIN 39 HOMOLOG-RELATED"/>
    <property type="match status" value="1"/>
</dbReference>